<dbReference type="EMBL" id="JAMSHJ010000005">
    <property type="protein sequence ID" value="KAI5413353.1"/>
    <property type="molecule type" value="Genomic_DNA"/>
</dbReference>
<keyword evidence="2" id="KW-1185">Reference proteome</keyword>
<gene>
    <name evidence="1" type="ORF">KIW84_057811</name>
</gene>
<reference evidence="1 2" key="1">
    <citation type="journal article" date="2022" name="Nat. Genet.">
        <title>Improved pea reference genome and pan-genome highlight genomic features and evolutionary characteristics.</title>
        <authorList>
            <person name="Yang T."/>
            <person name="Liu R."/>
            <person name="Luo Y."/>
            <person name="Hu S."/>
            <person name="Wang D."/>
            <person name="Wang C."/>
            <person name="Pandey M.K."/>
            <person name="Ge S."/>
            <person name="Xu Q."/>
            <person name="Li N."/>
            <person name="Li G."/>
            <person name="Huang Y."/>
            <person name="Saxena R.K."/>
            <person name="Ji Y."/>
            <person name="Li M."/>
            <person name="Yan X."/>
            <person name="He Y."/>
            <person name="Liu Y."/>
            <person name="Wang X."/>
            <person name="Xiang C."/>
            <person name="Varshney R.K."/>
            <person name="Ding H."/>
            <person name="Gao S."/>
            <person name="Zong X."/>
        </authorList>
    </citation>
    <scope>NUCLEOTIDE SEQUENCE [LARGE SCALE GENOMIC DNA]</scope>
    <source>
        <strain evidence="1 2">cv. Zhongwan 6</strain>
    </source>
</reference>
<organism evidence="1 2">
    <name type="scientific">Pisum sativum</name>
    <name type="common">Garden pea</name>
    <name type="synonym">Lathyrus oleraceus</name>
    <dbReference type="NCBI Taxonomy" id="3888"/>
    <lineage>
        <taxon>Eukaryota</taxon>
        <taxon>Viridiplantae</taxon>
        <taxon>Streptophyta</taxon>
        <taxon>Embryophyta</taxon>
        <taxon>Tracheophyta</taxon>
        <taxon>Spermatophyta</taxon>
        <taxon>Magnoliopsida</taxon>
        <taxon>eudicotyledons</taxon>
        <taxon>Gunneridae</taxon>
        <taxon>Pentapetalae</taxon>
        <taxon>rosids</taxon>
        <taxon>fabids</taxon>
        <taxon>Fabales</taxon>
        <taxon>Fabaceae</taxon>
        <taxon>Papilionoideae</taxon>
        <taxon>50 kb inversion clade</taxon>
        <taxon>NPAAA clade</taxon>
        <taxon>Hologalegina</taxon>
        <taxon>IRL clade</taxon>
        <taxon>Fabeae</taxon>
        <taxon>Lathyrus</taxon>
    </lineage>
</organism>
<evidence type="ECO:0000313" key="1">
    <source>
        <dbReference type="EMBL" id="KAI5413353.1"/>
    </source>
</evidence>
<sequence length="185" mass="21702">MRMEEYGWSGIIPRLTLNLSDDSLWCVCGVYDLRGNFKHWLTAIYALNQLGQRKKLWKDIVNPHGQHQGAWCLIGDFNNVIKTKDRIRGNLLMKARHELVSDRMNVQKIEEVKRCTKDVIKWNDLEEKVLKQRAKIEWLKLGDGNNSYIHASFKARQNAKSMNILHKEDGTHVTNQKEFEQEVLE</sequence>
<name>A0A9D4X234_PEA</name>
<evidence type="ECO:0000313" key="2">
    <source>
        <dbReference type="Proteomes" id="UP001058974"/>
    </source>
</evidence>
<protein>
    <submittedName>
        <fullName evidence="1">Uncharacterized protein</fullName>
    </submittedName>
</protein>
<accession>A0A9D4X234</accession>
<comment type="caution">
    <text evidence="1">The sequence shown here is derived from an EMBL/GenBank/DDBJ whole genome shotgun (WGS) entry which is preliminary data.</text>
</comment>
<dbReference type="AlphaFoldDB" id="A0A9D4X234"/>
<dbReference type="Gramene" id="Psat05G0781100-T1">
    <property type="protein sequence ID" value="KAI5413353.1"/>
    <property type="gene ID" value="KIW84_057811"/>
</dbReference>
<proteinExistence type="predicted"/>
<dbReference type="Proteomes" id="UP001058974">
    <property type="component" value="Chromosome 5"/>
</dbReference>